<feature type="signal peptide" evidence="1">
    <location>
        <begin position="1"/>
        <end position="23"/>
    </location>
</feature>
<dbReference type="InterPro" id="IPR007921">
    <property type="entry name" value="CHAP_dom"/>
</dbReference>
<dbReference type="Pfam" id="PF05257">
    <property type="entry name" value="CHAP"/>
    <property type="match status" value="1"/>
</dbReference>
<dbReference type="SUPFAM" id="SSF54001">
    <property type="entry name" value="Cysteine proteinases"/>
    <property type="match status" value="1"/>
</dbReference>
<keyword evidence="1" id="KW-0732">Signal</keyword>
<evidence type="ECO:0000313" key="4">
    <source>
        <dbReference type="Proteomes" id="UP000191554"/>
    </source>
</evidence>
<dbReference type="OrthoDB" id="2063266at2"/>
<evidence type="ECO:0000256" key="1">
    <source>
        <dbReference type="SAM" id="SignalP"/>
    </source>
</evidence>
<organism evidence="3 4">
    <name type="scientific">Ruminiclostridium hungatei</name>
    <name type="common">Clostridium hungatei</name>
    <dbReference type="NCBI Taxonomy" id="48256"/>
    <lineage>
        <taxon>Bacteria</taxon>
        <taxon>Bacillati</taxon>
        <taxon>Bacillota</taxon>
        <taxon>Clostridia</taxon>
        <taxon>Eubacteriales</taxon>
        <taxon>Oscillospiraceae</taxon>
        <taxon>Ruminiclostridium</taxon>
    </lineage>
</organism>
<reference evidence="3 4" key="1">
    <citation type="submission" date="2017-03" db="EMBL/GenBank/DDBJ databases">
        <title>Genome sequence of Clostridium hungatei DSM 14427.</title>
        <authorList>
            <person name="Poehlein A."/>
            <person name="Daniel R."/>
        </authorList>
    </citation>
    <scope>NUCLEOTIDE SEQUENCE [LARGE SCALE GENOMIC DNA]</scope>
    <source>
        <strain evidence="3 4">DSM 14427</strain>
    </source>
</reference>
<dbReference type="RefSeq" id="WP_080066123.1">
    <property type="nucleotide sequence ID" value="NZ_MZGX01000029.1"/>
</dbReference>
<comment type="caution">
    <text evidence="3">The sequence shown here is derived from an EMBL/GenBank/DDBJ whole genome shotgun (WGS) entry which is preliminary data.</text>
</comment>
<evidence type="ECO:0000259" key="2">
    <source>
        <dbReference type="Pfam" id="PF05257"/>
    </source>
</evidence>
<dbReference type="Proteomes" id="UP000191554">
    <property type="component" value="Unassembled WGS sequence"/>
</dbReference>
<dbReference type="InterPro" id="IPR038765">
    <property type="entry name" value="Papain-like_cys_pep_sf"/>
</dbReference>
<name>A0A1V4SFA8_RUMHU</name>
<gene>
    <name evidence="3" type="ORF">CLHUN_37210</name>
</gene>
<protein>
    <submittedName>
        <fullName evidence="3">CHAP domain protein</fullName>
    </submittedName>
</protein>
<feature type="domain" description="Peptidase C51" evidence="2">
    <location>
        <begin position="59"/>
        <end position="132"/>
    </location>
</feature>
<dbReference type="AlphaFoldDB" id="A0A1V4SFA8"/>
<dbReference type="EMBL" id="MZGX01000029">
    <property type="protein sequence ID" value="OPX42423.1"/>
    <property type="molecule type" value="Genomic_DNA"/>
</dbReference>
<feature type="chain" id="PRO_5013183645" evidence="1">
    <location>
        <begin position="24"/>
        <end position="164"/>
    </location>
</feature>
<accession>A0A1V4SFA8</accession>
<proteinExistence type="predicted"/>
<evidence type="ECO:0000313" key="3">
    <source>
        <dbReference type="EMBL" id="OPX42423.1"/>
    </source>
</evidence>
<dbReference type="Gene3D" id="3.90.1720.10">
    <property type="entry name" value="endopeptidase domain like (from Nostoc punctiforme)"/>
    <property type="match status" value="1"/>
</dbReference>
<keyword evidence="4" id="KW-1185">Reference proteome</keyword>
<sequence length="164" mass="18086">MKKKIISLSFCAFFILSFSLLYAAQSNVELTKSMQVVDTLDKVDALYRPGTVEDDWSDSTYKCAAYPIKYFKSQYSVNLSGLGTNGTPSVSSGKISVVTTPQKGDLAFWASSPHSAIVKSVSGGKATLIEQNWKYLSNGKWYATINREVSTTASGLKFYRWSSK</sequence>
<dbReference type="STRING" id="48256.CLHUN_37210"/>